<gene>
    <name evidence="2" type="ORF">ENP73_08885</name>
</gene>
<evidence type="ECO:0000256" key="1">
    <source>
        <dbReference type="SAM" id="SignalP"/>
    </source>
</evidence>
<reference evidence="2" key="1">
    <citation type="journal article" date="2020" name="mSystems">
        <title>Genome- and Community-Level Interaction Insights into Carbon Utilization and Element Cycling Functions of Hydrothermarchaeota in Hydrothermal Sediment.</title>
        <authorList>
            <person name="Zhou Z."/>
            <person name="Liu Y."/>
            <person name="Xu W."/>
            <person name="Pan J."/>
            <person name="Luo Z.H."/>
            <person name="Li M."/>
        </authorList>
    </citation>
    <scope>NUCLEOTIDE SEQUENCE [LARGE SCALE GENOMIC DNA]</scope>
    <source>
        <strain evidence="2">SpSt-246</strain>
    </source>
</reference>
<accession>A0A7C2C2U5</accession>
<name>A0A7C2C2U5_9DEIN</name>
<sequence>MRPWYGIFLALGFLAACSQSPQGAKPQVAAGPAVTVEKTANPSFKRTYTWTIKKRVTDPATGSLLLAPGESYLVKYAVDLVGTPKDTDFKVEGTVTIKNTGVGAVVLKAPTDTLSTGESVSLSCGVSFPYTLAEGASLTCTYSQAFPDGQARTNTVAVPWGTDGTTFPNTASAQKAFSFTAPTQVVDGSVSVADPSATPTGSISNITPEGIISQTYFFERWVRFETCGEYKVENIATFTTNTTRTQGSASATVAVSVPCQGGCTLTQGYWKTHSRYGPAPYDSTWAGIGEDTPFYLSGQSYYQVLWTSPSGGNAYYILAHQFIAAKLNLLKGASSTPAVDAALAWADSFFQTYRPGDALSKTVASQAKAYAATLDQYNNGLIGPGHCSE</sequence>
<keyword evidence="1" id="KW-0732">Signal</keyword>
<proteinExistence type="predicted"/>
<dbReference type="EMBL" id="DSKL01000348">
    <property type="protein sequence ID" value="HEH83058.1"/>
    <property type="molecule type" value="Genomic_DNA"/>
</dbReference>
<comment type="caution">
    <text evidence="2">The sequence shown here is derived from an EMBL/GenBank/DDBJ whole genome shotgun (WGS) entry which is preliminary data.</text>
</comment>
<evidence type="ECO:0000313" key="2">
    <source>
        <dbReference type="EMBL" id="HEH83058.1"/>
    </source>
</evidence>
<evidence type="ECO:0008006" key="3">
    <source>
        <dbReference type="Google" id="ProtNLM"/>
    </source>
</evidence>
<organism evidence="2">
    <name type="scientific">Thermus islandicus</name>
    <dbReference type="NCBI Taxonomy" id="540988"/>
    <lineage>
        <taxon>Bacteria</taxon>
        <taxon>Thermotogati</taxon>
        <taxon>Deinococcota</taxon>
        <taxon>Deinococci</taxon>
        <taxon>Thermales</taxon>
        <taxon>Thermaceae</taxon>
        <taxon>Thermus</taxon>
    </lineage>
</organism>
<protein>
    <recommendedName>
        <fullName evidence="3">Lipoprotein</fullName>
    </recommendedName>
</protein>
<feature type="signal peptide" evidence="1">
    <location>
        <begin position="1"/>
        <end position="24"/>
    </location>
</feature>
<dbReference type="PROSITE" id="PS51257">
    <property type="entry name" value="PROKAR_LIPOPROTEIN"/>
    <property type="match status" value="1"/>
</dbReference>
<feature type="chain" id="PRO_5028108504" description="Lipoprotein" evidence="1">
    <location>
        <begin position="25"/>
        <end position="389"/>
    </location>
</feature>
<dbReference type="AlphaFoldDB" id="A0A7C2C2U5"/>